<accession>A0A1B6LR30</accession>
<dbReference type="EMBL" id="GEBQ01013875">
    <property type="protein sequence ID" value="JAT26102.1"/>
    <property type="molecule type" value="Transcribed_RNA"/>
</dbReference>
<proteinExistence type="predicted"/>
<name>A0A1B6LR30_9HEMI</name>
<gene>
    <name evidence="1" type="ORF">g.53022</name>
</gene>
<evidence type="ECO:0000313" key="1">
    <source>
        <dbReference type="EMBL" id="JAT26102.1"/>
    </source>
</evidence>
<reference evidence="1" key="1">
    <citation type="submission" date="2015-11" db="EMBL/GenBank/DDBJ databases">
        <title>De novo transcriptome assembly of four potential Pierce s Disease insect vectors from Arizona vineyards.</title>
        <authorList>
            <person name="Tassone E.E."/>
        </authorList>
    </citation>
    <scope>NUCLEOTIDE SEQUENCE</scope>
</reference>
<organism evidence="1">
    <name type="scientific">Graphocephala atropunctata</name>
    <dbReference type="NCBI Taxonomy" id="36148"/>
    <lineage>
        <taxon>Eukaryota</taxon>
        <taxon>Metazoa</taxon>
        <taxon>Ecdysozoa</taxon>
        <taxon>Arthropoda</taxon>
        <taxon>Hexapoda</taxon>
        <taxon>Insecta</taxon>
        <taxon>Pterygota</taxon>
        <taxon>Neoptera</taxon>
        <taxon>Paraneoptera</taxon>
        <taxon>Hemiptera</taxon>
        <taxon>Auchenorrhyncha</taxon>
        <taxon>Membracoidea</taxon>
        <taxon>Cicadellidae</taxon>
        <taxon>Cicadellinae</taxon>
        <taxon>Cicadellini</taxon>
        <taxon>Graphocephala</taxon>
    </lineage>
</organism>
<dbReference type="AlphaFoldDB" id="A0A1B6LR30"/>
<sequence>MCSVVPTDNLPSAQPNREQCFIDLKQYFVGLYKRYDKRIKVTSNILAVLLLSLLLTKLFASDCIIDDDNSAVIEGVKVRCNPYIPLDRVVVDIDLNTTLHCYSSKSCVTLAESLHTLQGKFRYNFIIGAFGFVYVEHGFKCQSEEWGDALYIRLPVDSIYNGQDFMATQRATSKFSEILREGLECGKILHNYTVTATGCGKFNDWCTQALQNIVTGDAPDRGITEHQTDYFDDTQEASLFNPFNIKRVYNYKYKLIVCKQNIG</sequence>
<protein>
    <submittedName>
        <fullName evidence="1">Uncharacterized protein</fullName>
    </submittedName>
</protein>